<reference evidence="1" key="1">
    <citation type="submission" date="2019-03" db="EMBL/GenBank/DDBJ databases">
        <title>Complete genome sequence of enteropathogenic Citrobacter rodentium strain DBS100.</title>
        <authorList>
            <person name="Popov G."/>
            <person name="Fiebig A."/>
            <person name="Shideler S."/>
            <person name="Coombes B."/>
            <person name="Savchenko A."/>
        </authorList>
    </citation>
    <scope>NUCLEOTIDE SEQUENCE</scope>
    <source>
        <strain evidence="1">DBS100</strain>
    </source>
</reference>
<evidence type="ECO:0000313" key="1">
    <source>
        <dbReference type="EMBL" id="QBY28309.1"/>
    </source>
</evidence>
<accession>A0A482PJT8</accession>
<protein>
    <submittedName>
        <fullName evidence="1">Uncharacterized protein</fullName>
    </submittedName>
</protein>
<gene>
    <name evidence="1" type="ORF">E2R62_05230</name>
</gene>
<sequence>MNERITPQRIRQKLAWLEAQPQTADSQFWLLLLREYLSLTDNREAIRLPACSSSPVCEIEAGYAAGVSYCREAIRRAGYPIEGDE</sequence>
<dbReference type="EMBL" id="CP038008">
    <property type="protein sequence ID" value="QBY28309.1"/>
    <property type="molecule type" value="Genomic_DNA"/>
</dbReference>
<dbReference type="AlphaFoldDB" id="A0A482PJT8"/>
<dbReference type="RefSeq" id="WP_024132688.1">
    <property type="nucleotide sequence ID" value="NZ_CAJTBI010000022.1"/>
</dbReference>
<name>A0A482PJT8_CITRO</name>
<organism evidence="1">
    <name type="scientific">Citrobacter rodentium</name>
    <dbReference type="NCBI Taxonomy" id="67825"/>
    <lineage>
        <taxon>Bacteria</taxon>
        <taxon>Pseudomonadati</taxon>
        <taxon>Pseudomonadota</taxon>
        <taxon>Gammaproteobacteria</taxon>
        <taxon>Enterobacterales</taxon>
        <taxon>Enterobacteriaceae</taxon>
        <taxon>Citrobacter</taxon>
    </lineage>
</organism>
<proteinExistence type="predicted"/>